<protein>
    <recommendedName>
        <fullName evidence="2">Activator of Hsp90 ATPase homologue 1/2-like C-terminal domain-containing protein</fullName>
    </recommendedName>
</protein>
<proteinExistence type="inferred from homology"/>
<reference evidence="3 4" key="1">
    <citation type="journal article" date="2017" name="Int. J. Syst. Evol. Microbiol.">
        <title>Arachidicoccus ginsenosidivorans sp. nov., with ginsenoside-converting activity isolated from ginseng cultivating soil.</title>
        <authorList>
            <person name="Siddiqi M.Z."/>
            <person name="Aslam Z."/>
            <person name="Im W.T."/>
        </authorList>
    </citation>
    <scope>NUCLEOTIDE SEQUENCE [LARGE SCALE GENOMIC DNA]</scope>
    <source>
        <strain evidence="3 4">Gsoil 809</strain>
    </source>
</reference>
<feature type="domain" description="Activator of Hsp90 ATPase homologue 1/2-like C-terminal" evidence="2">
    <location>
        <begin position="15"/>
        <end position="141"/>
    </location>
</feature>
<gene>
    <name evidence="3" type="ORF">FSB73_21440</name>
</gene>
<dbReference type="SUPFAM" id="SSF55961">
    <property type="entry name" value="Bet v1-like"/>
    <property type="match status" value="1"/>
</dbReference>
<dbReference type="EMBL" id="CP042434">
    <property type="protein sequence ID" value="QEC73843.1"/>
    <property type="molecule type" value="Genomic_DNA"/>
</dbReference>
<sequence>MNKNLKVTDQIEINSSIDKVWFALTDKEMIRQYFYGTEVNTDWKKGSPITFTGTWQGTSYEDKGFILETQKEKMIRHSYWSSFWGTAYDPDDTSTITYDLKKSDGQTVVTITQEGFKDEQSRDHSIGSWNGILNNLKTLVEK</sequence>
<evidence type="ECO:0000256" key="1">
    <source>
        <dbReference type="ARBA" id="ARBA00006817"/>
    </source>
</evidence>
<evidence type="ECO:0000313" key="4">
    <source>
        <dbReference type="Proteomes" id="UP000321291"/>
    </source>
</evidence>
<name>A0A5B8VRF1_9BACT</name>
<evidence type="ECO:0000313" key="3">
    <source>
        <dbReference type="EMBL" id="QEC73843.1"/>
    </source>
</evidence>
<keyword evidence="4" id="KW-1185">Reference proteome</keyword>
<dbReference type="Proteomes" id="UP000321291">
    <property type="component" value="Chromosome"/>
</dbReference>
<evidence type="ECO:0000259" key="2">
    <source>
        <dbReference type="Pfam" id="PF08327"/>
    </source>
</evidence>
<accession>A0A5B8VRF1</accession>
<comment type="similarity">
    <text evidence="1">Belongs to the AHA1 family.</text>
</comment>
<dbReference type="RefSeq" id="WP_146787025.1">
    <property type="nucleotide sequence ID" value="NZ_CP042434.1"/>
</dbReference>
<dbReference type="InterPro" id="IPR023393">
    <property type="entry name" value="START-like_dom_sf"/>
</dbReference>
<dbReference type="OrthoDB" id="2355173at2"/>
<organism evidence="3 4">
    <name type="scientific">Arachidicoccus ginsenosidivorans</name>
    <dbReference type="NCBI Taxonomy" id="496057"/>
    <lineage>
        <taxon>Bacteria</taxon>
        <taxon>Pseudomonadati</taxon>
        <taxon>Bacteroidota</taxon>
        <taxon>Chitinophagia</taxon>
        <taxon>Chitinophagales</taxon>
        <taxon>Chitinophagaceae</taxon>
        <taxon>Arachidicoccus</taxon>
    </lineage>
</organism>
<dbReference type="Pfam" id="PF08327">
    <property type="entry name" value="AHSA1"/>
    <property type="match status" value="1"/>
</dbReference>
<dbReference type="AlphaFoldDB" id="A0A5B8VRF1"/>
<dbReference type="InterPro" id="IPR013538">
    <property type="entry name" value="ASHA1/2-like_C"/>
</dbReference>
<dbReference type="Gene3D" id="3.30.530.20">
    <property type="match status" value="1"/>
</dbReference>
<dbReference type="KEGG" id="agi:FSB73_21440"/>